<name>A0ABS1WQV4_9GAMM</name>
<proteinExistence type="inferred from homology"/>
<dbReference type="InterPro" id="IPR001128">
    <property type="entry name" value="Cyt_P450"/>
</dbReference>
<keyword evidence="3" id="KW-1185">Reference proteome</keyword>
<dbReference type="PRINTS" id="PR00463">
    <property type="entry name" value="EP450I"/>
</dbReference>
<accession>A0ABS1WQV4</accession>
<reference evidence="2 3" key="1">
    <citation type="journal article" date="2021" name="Int. J. Syst. Evol. Microbiol.">
        <title>Steroidobacter gossypii sp. nov., isolated from soil of cotton cropping field.</title>
        <authorList>
            <person name="Huang R."/>
            <person name="Yang S."/>
            <person name="Zhen C."/>
            <person name="Liu W."/>
        </authorList>
    </citation>
    <scope>NUCLEOTIDE SEQUENCE [LARGE SCALE GENOMIC DNA]</scope>
    <source>
        <strain evidence="2 3">S1-65</strain>
    </source>
</reference>
<evidence type="ECO:0000313" key="3">
    <source>
        <dbReference type="Proteomes" id="UP000661077"/>
    </source>
</evidence>
<evidence type="ECO:0000313" key="2">
    <source>
        <dbReference type="EMBL" id="MBM0103354.1"/>
    </source>
</evidence>
<dbReference type="Pfam" id="PF00067">
    <property type="entry name" value="p450"/>
    <property type="match status" value="1"/>
</dbReference>
<gene>
    <name evidence="2" type="ORF">JM946_01295</name>
</gene>
<dbReference type="CDD" id="cd11067">
    <property type="entry name" value="CYP152"/>
    <property type="match status" value="1"/>
</dbReference>
<dbReference type="InterPro" id="IPR036396">
    <property type="entry name" value="Cyt_P450_sf"/>
</dbReference>
<dbReference type="Gene3D" id="1.10.630.10">
    <property type="entry name" value="Cytochrome P450"/>
    <property type="match status" value="1"/>
</dbReference>
<comment type="similarity">
    <text evidence="1">Belongs to the cytochrome P450 family.</text>
</comment>
<comment type="caution">
    <text evidence="2">The sequence shown here is derived from an EMBL/GenBank/DDBJ whole genome shotgun (WGS) entry which is preliminary data.</text>
</comment>
<protein>
    <submittedName>
        <fullName evidence="2">Cytochrome P450</fullName>
    </submittedName>
</protein>
<dbReference type="Proteomes" id="UP000661077">
    <property type="component" value="Unassembled WGS sequence"/>
</dbReference>
<dbReference type="SUPFAM" id="SSF48264">
    <property type="entry name" value="Cytochrome P450"/>
    <property type="match status" value="1"/>
</dbReference>
<organism evidence="2 3">
    <name type="scientific">Steroidobacter gossypii</name>
    <dbReference type="NCBI Taxonomy" id="2805490"/>
    <lineage>
        <taxon>Bacteria</taxon>
        <taxon>Pseudomonadati</taxon>
        <taxon>Pseudomonadota</taxon>
        <taxon>Gammaproteobacteria</taxon>
        <taxon>Steroidobacterales</taxon>
        <taxon>Steroidobacteraceae</taxon>
        <taxon>Steroidobacter</taxon>
    </lineage>
</organism>
<dbReference type="InterPro" id="IPR002401">
    <property type="entry name" value="Cyt_P450_E_grp-I"/>
</dbReference>
<dbReference type="PANTHER" id="PTHR46696">
    <property type="entry name" value="P450, PUTATIVE (EUROFUNG)-RELATED"/>
    <property type="match status" value="1"/>
</dbReference>
<dbReference type="EMBL" id="JAEVLS010000001">
    <property type="protein sequence ID" value="MBM0103354.1"/>
    <property type="molecule type" value="Genomic_DNA"/>
</dbReference>
<sequence length="402" mass="45994">MALMRDPYEFISRQCRSFGSEVFEMKLLLRRTLCMSGAEAAQVFYDPARFKRAGAAPLRLQESLLGVGGVQGLDGAEHTQRKQMFLALMSSERLQQLAATMTDTLVAAAERWSSMEQVVLYDQLHEVLTRSVCQWAGVPLREQEVTKRARQLSAMFDRAGAIGPPHWWSRHARNQAERWIAEIVEEIRAGKIDPPQESAARRIAFYQDSRGQRLNPKIAAVELLNVLRPTVALSVYIVFMVHALHLHPEYRSRLRQQDGKFAQAFVQEVRRFYPFFPAVPAIVRESFEWKGMPFEAGTRVLLDLHGTNHDPGVWKDPSRFVPDRFLDWQDDAYTFIPQGGGDHLRNHRCAGEWLSIALLQAALEFFVSKLSYALPEQELEIDRTRLPALPRSRLVISNVRLI</sequence>
<evidence type="ECO:0000256" key="1">
    <source>
        <dbReference type="ARBA" id="ARBA00010617"/>
    </source>
</evidence>
<dbReference type="PANTHER" id="PTHR46696:SF6">
    <property type="entry name" value="P450, PUTATIVE (EUROFUNG)-RELATED"/>
    <property type="match status" value="1"/>
</dbReference>